<dbReference type="PANTHER" id="PTHR42928">
    <property type="entry name" value="TRICARBOXYLATE-BINDING PROTEIN"/>
    <property type="match status" value="1"/>
</dbReference>
<evidence type="ECO:0000256" key="2">
    <source>
        <dbReference type="SAM" id="SignalP"/>
    </source>
</evidence>
<protein>
    <submittedName>
        <fullName evidence="3">Tripartite tricarboxylate transporter substrate binding protein</fullName>
    </submittedName>
</protein>
<dbReference type="InterPro" id="IPR042100">
    <property type="entry name" value="Bug_dom1"/>
</dbReference>
<sequence>MKAQKHPLRLAVYATLVFCGAVASAHANYPSQPIKVVVPFPPAGGTDVLTRLVANEVTLKDNKWTFIVDNKPGAGGNIGMDAVAKAKKDGYTFGTGQTANLAINPTLYTKMPFDALKDFEPVVLLASQPLVLVVRAESPIKNLADLKTQGQAKQLTMASAGTGTVGHVGGEMFAKRAGIKVMHVPYKGAGPATTDMLGGQTDIYFATPPSVISMVKTGKLRAIAVTSLKRIDVLPDVPTVAESGYPGFVAEDWKALVAPAGTPPEAINKVNQVMNAALARTEVITRLKDEGSVARGGTPAELGAFLKTENARWGTAVRESGAKLD</sequence>
<feature type="signal peptide" evidence="2">
    <location>
        <begin position="1"/>
        <end position="27"/>
    </location>
</feature>
<keyword evidence="4" id="KW-1185">Reference proteome</keyword>
<dbReference type="PANTHER" id="PTHR42928:SF5">
    <property type="entry name" value="BLR1237 PROTEIN"/>
    <property type="match status" value="1"/>
</dbReference>
<dbReference type="EMBL" id="JBBKZU010000022">
    <property type="protein sequence ID" value="MEJ8815669.1"/>
    <property type="molecule type" value="Genomic_DNA"/>
</dbReference>
<comment type="similarity">
    <text evidence="1">Belongs to the UPF0065 (bug) family.</text>
</comment>
<reference evidence="3 4" key="1">
    <citation type="submission" date="2024-03" db="EMBL/GenBank/DDBJ databases">
        <title>Novel species of the genus Variovorax.</title>
        <authorList>
            <person name="Liu Q."/>
            <person name="Xin Y.-H."/>
        </authorList>
    </citation>
    <scope>NUCLEOTIDE SEQUENCE [LARGE SCALE GENOMIC DNA]</scope>
    <source>
        <strain evidence="3 4">KACC 18899</strain>
    </source>
</reference>
<dbReference type="Gene3D" id="3.40.190.10">
    <property type="entry name" value="Periplasmic binding protein-like II"/>
    <property type="match status" value="1"/>
</dbReference>
<dbReference type="SUPFAM" id="SSF53850">
    <property type="entry name" value="Periplasmic binding protein-like II"/>
    <property type="match status" value="1"/>
</dbReference>
<organism evidence="3 4">
    <name type="scientific">Variovorax ureilyticus</name>
    <dbReference type="NCBI Taxonomy" id="1836198"/>
    <lineage>
        <taxon>Bacteria</taxon>
        <taxon>Pseudomonadati</taxon>
        <taxon>Pseudomonadota</taxon>
        <taxon>Betaproteobacteria</taxon>
        <taxon>Burkholderiales</taxon>
        <taxon>Comamonadaceae</taxon>
        <taxon>Variovorax</taxon>
    </lineage>
</organism>
<dbReference type="Pfam" id="PF03401">
    <property type="entry name" value="TctC"/>
    <property type="match status" value="1"/>
</dbReference>
<dbReference type="PIRSF" id="PIRSF017082">
    <property type="entry name" value="YflP"/>
    <property type="match status" value="1"/>
</dbReference>
<evidence type="ECO:0000313" key="4">
    <source>
        <dbReference type="Proteomes" id="UP001365846"/>
    </source>
</evidence>
<dbReference type="Gene3D" id="3.40.190.150">
    <property type="entry name" value="Bordetella uptake gene, domain 1"/>
    <property type="match status" value="1"/>
</dbReference>
<dbReference type="InterPro" id="IPR005064">
    <property type="entry name" value="BUG"/>
</dbReference>
<evidence type="ECO:0000256" key="1">
    <source>
        <dbReference type="ARBA" id="ARBA00006987"/>
    </source>
</evidence>
<evidence type="ECO:0000313" key="3">
    <source>
        <dbReference type="EMBL" id="MEJ8815669.1"/>
    </source>
</evidence>
<dbReference type="Proteomes" id="UP001365846">
    <property type="component" value="Unassembled WGS sequence"/>
</dbReference>
<feature type="chain" id="PRO_5046237977" evidence="2">
    <location>
        <begin position="28"/>
        <end position="325"/>
    </location>
</feature>
<dbReference type="CDD" id="cd13578">
    <property type="entry name" value="PBP2_Bug27"/>
    <property type="match status" value="1"/>
</dbReference>
<name>A0ABU8VPT1_9BURK</name>
<dbReference type="RefSeq" id="WP_340360868.1">
    <property type="nucleotide sequence ID" value="NZ_JBBKZU010000022.1"/>
</dbReference>
<keyword evidence="2" id="KW-0732">Signal</keyword>
<accession>A0ABU8VPT1</accession>
<proteinExistence type="inferred from homology"/>
<gene>
    <name evidence="3" type="ORF">WKW77_31715</name>
</gene>
<comment type="caution">
    <text evidence="3">The sequence shown here is derived from an EMBL/GenBank/DDBJ whole genome shotgun (WGS) entry which is preliminary data.</text>
</comment>